<gene>
    <name evidence="1" type="ORF">RJN63_29020</name>
</gene>
<dbReference type="RefSeq" id="WP_310838175.1">
    <property type="nucleotide sequence ID" value="NZ_JAVLSM010000012.1"/>
</dbReference>
<reference evidence="1" key="1">
    <citation type="submission" date="2023-02" db="EMBL/GenBank/DDBJ databases">
        <title>Description of Herbaspirillum huttiense subsp. nephrolepsisexaltata and Herbaspirillum huttiense subsp. lycopersicon.</title>
        <authorList>
            <person name="Poudel M."/>
            <person name="Sharma A."/>
            <person name="Goss E."/>
            <person name="Tapia J.H."/>
            <person name="Harmon C.M."/>
            <person name="Jones J.B."/>
        </authorList>
    </citation>
    <scope>NUCLEOTIDE SEQUENCE</scope>
    <source>
        <strain evidence="1">NC40101</strain>
    </source>
</reference>
<evidence type="ECO:0000313" key="1">
    <source>
        <dbReference type="EMBL" id="MDT0340901.1"/>
    </source>
</evidence>
<organism evidence="1">
    <name type="scientific">Herbaspirillum huttiense subsp. nephrolepidis</name>
    <dbReference type="NCBI Taxonomy" id="3075126"/>
    <lineage>
        <taxon>Bacteria</taxon>
        <taxon>Pseudomonadati</taxon>
        <taxon>Pseudomonadota</taxon>
        <taxon>Betaproteobacteria</taxon>
        <taxon>Burkholderiales</taxon>
        <taxon>Oxalobacteraceae</taxon>
        <taxon>Herbaspirillum</taxon>
    </lineage>
</organism>
<accession>A0AAE4K7R6</accession>
<dbReference type="AlphaFoldDB" id="A0AAE4K7R6"/>
<comment type="caution">
    <text evidence="1">The sequence shown here is derived from an EMBL/GenBank/DDBJ whole genome shotgun (WGS) entry which is preliminary data.</text>
</comment>
<name>A0AAE4K7R6_9BURK</name>
<sequence length="106" mass="11760">MTDLHPRLSPVAKDQIALAKFIRELLSRECNDLVVCLLPSLDLADLSLLQLLANDDDFFLGEAVAMEIEKRPSKVLLPVAAICADHRHPQISIPGLRAVRSIQRLP</sequence>
<dbReference type="EMBL" id="JAVRAA010000031">
    <property type="protein sequence ID" value="MDT0340901.1"/>
    <property type="molecule type" value="Genomic_DNA"/>
</dbReference>
<proteinExistence type="predicted"/>
<protein>
    <submittedName>
        <fullName evidence="1">Uncharacterized protein</fullName>
    </submittedName>
</protein>